<dbReference type="CDD" id="cd08517">
    <property type="entry name" value="PBP2_NikA_DppA_OppA_like_13"/>
    <property type="match status" value="1"/>
</dbReference>
<dbReference type="GO" id="GO:0030288">
    <property type="term" value="C:outer membrane-bounded periplasmic space"/>
    <property type="evidence" value="ECO:0007669"/>
    <property type="project" value="UniProtKB-ARBA"/>
</dbReference>
<dbReference type="PANTHER" id="PTHR30290:SF38">
    <property type="entry name" value="D,D-DIPEPTIDE-BINDING PERIPLASMIC PROTEIN DDPA-RELATED"/>
    <property type="match status" value="1"/>
</dbReference>
<dbReference type="GO" id="GO:1904680">
    <property type="term" value="F:peptide transmembrane transporter activity"/>
    <property type="evidence" value="ECO:0007669"/>
    <property type="project" value="TreeGrafter"/>
</dbReference>
<feature type="domain" description="Solute-binding protein family 5" evidence="7">
    <location>
        <begin position="97"/>
        <end position="461"/>
    </location>
</feature>
<dbReference type="InterPro" id="IPR000914">
    <property type="entry name" value="SBP_5_dom"/>
</dbReference>
<keyword evidence="5" id="KW-0574">Periplasm</keyword>
<dbReference type="SUPFAM" id="SSF53850">
    <property type="entry name" value="Periplasmic binding protein-like II"/>
    <property type="match status" value="1"/>
</dbReference>
<protein>
    <submittedName>
        <fullName evidence="8">Extracellular solute-binding protein</fullName>
    </submittedName>
</protein>
<evidence type="ECO:0000256" key="5">
    <source>
        <dbReference type="ARBA" id="ARBA00022764"/>
    </source>
</evidence>
<evidence type="ECO:0000313" key="8">
    <source>
        <dbReference type="EMBL" id="EEQ93262.1"/>
    </source>
</evidence>
<name>C4WMV0_9HYPH</name>
<reference evidence="8 9" key="1">
    <citation type="submission" date="2009-05" db="EMBL/GenBank/DDBJ databases">
        <authorList>
            <person name="Setubal J.C."/>
            <person name="Boyle S."/>
            <person name="Crasta O.R."/>
            <person name="Gillespie J.J."/>
            <person name="Kenyon R.W."/>
            <person name="Lu J."/>
            <person name="Mane S."/>
            <person name="Nagrani S."/>
            <person name="Shallom J.M."/>
            <person name="Shallom S."/>
            <person name="Shukla M."/>
            <person name="Snyder E.E."/>
            <person name="Sobral B.W."/>
            <person name="Wattam A.R."/>
            <person name="Will R."/>
            <person name="Williams K."/>
            <person name="Yoo H."/>
            <person name="Munk C."/>
            <person name="Tapia R."/>
            <person name="Green L."/>
            <person name="Rogers Y."/>
            <person name="Detter J.C."/>
            <person name="Bruce D."/>
            <person name="Brettin T.S."/>
            <person name="Tsolis R."/>
        </authorList>
    </citation>
    <scope>NUCLEOTIDE SEQUENCE [LARGE SCALE GENOMIC DNA]</scope>
    <source>
        <strain evidence="8 9">LMG 3301</strain>
    </source>
</reference>
<dbReference type="Gene3D" id="3.10.105.10">
    <property type="entry name" value="Dipeptide-binding Protein, Domain 3"/>
    <property type="match status" value="1"/>
</dbReference>
<sequence>MHNIGTCGKRGWKALPQRPSGEQRMHIRKAGLGLFVAAFSLAAVSSHAEEVKRGGTVIVHMNTEQGVLNPALRASTGVYQITGRIMEPLIDRTYEGYVPVLATSWSSSEDGKAITFKLRENVRWHDGQPFTCDDVSYSAMNLWKKLLNYSTTLQANLEAVDCTDPHTAVFRYSKPMPLDLLVAAMPDLGHPVPKHLYEGTDVLKNKYNAAPVGTGPFKFVEYERGQHIIAERNEDYWRGKEYPYLDRIIWRFMPDKAAAAAALEAGEMMETAFNGISMSDTERLQKDGRFDTGTKGFENNVAHSTIEFNLRNPILANLKVRQAIYHALDIDFAIKTIMRGYAKPGRGPIPSTGGANYTDQVQTYPYDVEKAKKLLDEAGYPVKENGIRFKLRHRPAPWGEYTQLWAEYYAQAMKEVGIDVEILTNDAPGFLNGVYRDHDFDTANGWHQFRSDPAVSTTVWLRSGAPVGTAWSNQFGYQSDEMDSLIDKAASELDPAKRADLYHQIQQLEMKDLPVIFAIEHPFVGVTNKVLKNHHNTPRWDSSSWYDLWIDQ</sequence>
<dbReference type="Pfam" id="PF00496">
    <property type="entry name" value="SBP_bac_5"/>
    <property type="match status" value="1"/>
</dbReference>
<dbReference type="InterPro" id="IPR030678">
    <property type="entry name" value="Peptide/Ni-bd"/>
</dbReference>
<gene>
    <name evidence="8" type="ORF">OINT_2000404</name>
</gene>
<evidence type="ECO:0000256" key="4">
    <source>
        <dbReference type="ARBA" id="ARBA00022729"/>
    </source>
</evidence>
<dbReference type="PIRSF" id="PIRSF002741">
    <property type="entry name" value="MppA"/>
    <property type="match status" value="1"/>
</dbReference>
<comment type="similarity">
    <text evidence="2">Belongs to the bacterial solute-binding protein 5 family.</text>
</comment>
<dbReference type="Proteomes" id="UP000004386">
    <property type="component" value="Unassembled WGS sequence"/>
</dbReference>
<comment type="caution">
    <text evidence="8">The sequence shown here is derived from an EMBL/GenBank/DDBJ whole genome shotgun (WGS) entry which is preliminary data.</text>
</comment>
<dbReference type="EMBL" id="ACQA01000002">
    <property type="protein sequence ID" value="EEQ93262.1"/>
    <property type="molecule type" value="Genomic_DNA"/>
</dbReference>
<comment type="subcellular location">
    <subcellularLocation>
        <location evidence="1">Periplasm</location>
    </subcellularLocation>
</comment>
<feature type="region of interest" description="Disordered" evidence="6">
    <location>
        <begin position="1"/>
        <end position="20"/>
    </location>
</feature>
<evidence type="ECO:0000259" key="7">
    <source>
        <dbReference type="Pfam" id="PF00496"/>
    </source>
</evidence>
<dbReference type="InterPro" id="IPR039424">
    <property type="entry name" value="SBP_5"/>
</dbReference>
<dbReference type="GO" id="GO:0015833">
    <property type="term" value="P:peptide transport"/>
    <property type="evidence" value="ECO:0007669"/>
    <property type="project" value="TreeGrafter"/>
</dbReference>
<dbReference type="Gene3D" id="3.40.190.10">
    <property type="entry name" value="Periplasmic binding protein-like II"/>
    <property type="match status" value="1"/>
</dbReference>
<evidence type="ECO:0000256" key="2">
    <source>
        <dbReference type="ARBA" id="ARBA00005695"/>
    </source>
</evidence>
<keyword evidence="3" id="KW-0813">Transport</keyword>
<evidence type="ECO:0000313" key="9">
    <source>
        <dbReference type="Proteomes" id="UP000004386"/>
    </source>
</evidence>
<accession>C4WMV0</accession>
<dbReference type="PANTHER" id="PTHR30290">
    <property type="entry name" value="PERIPLASMIC BINDING COMPONENT OF ABC TRANSPORTER"/>
    <property type="match status" value="1"/>
</dbReference>
<dbReference type="AlphaFoldDB" id="C4WMV0"/>
<evidence type="ECO:0000256" key="6">
    <source>
        <dbReference type="SAM" id="MobiDB-lite"/>
    </source>
</evidence>
<keyword evidence="4" id="KW-0732">Signal</keyword>
<organism evidence="8 9">
    <name type="scientific">Brucella intermedia LMG 3301</name>
    <dbReference type="NCBI Taxonomy" id="641118"/>
    <lineage>
        <taxon>Bacteria</taxon>
        <taxon>Pseudomonadati</taxon>
        <taxon>Pseudomonadota</taxon>
        <taxon>Alphaproteobacteria</taxon>
        <taxon>Hyphomicrobiales</taxon>
        <taxon>Brucellaceae</taxon>
        <taxon>Brucella/Ochrobactrum group</taxon>
        <taxon>Brucella</taxon>
    </lineage>
</organism>
<dbReference type="HOGENOM" id="CLU_017028_7_3_5"/>
<dbReference type="GO" id="GO:0043190">
    <property type="term" value="C:ATP-binding cassette (ABC) transporter complex"/>
    <property type="evidence" value="ECO:0007669"/>
    <property type="project" value="InterPro"/>
</dbReference>
<proteinExistence type="inferred from homology"/>
<evidence type="ECO:0000256" key="1">
    <source>
        <dbReference type="ARBA" id="ARBA00004418"/>
    </source>
</evidence>
<evidence type="ECO:0000256" key="3">
    <source>
        <dbReference type="ARBA" id="ARBA00022448"/>
    </source>
</evidence>